<sequence length="996" mass="113990">MAEAVVSAVLDQLVSIIGQQVKQEVRLVKGVKKDVAKLNSNFQAIQAVVEDAEKKQISDARVRDWLEKLKDVSYDMDDVLDDWSSAILKSKIQQQEQTGVGNYLPDKDGNKKVCFPIPTSSLCFLRSQVKRMGMKRETAIRIRELNEKLDVIAIEKENYSFIHTRAVKQLERQKTTSLVDVSQVFGRENDANIFINMLLENDEDNRGLTIIPIVGMGGIGKTTLAQLVFNDSRVKSHFDKQIWVCVSDPFDEIKIGKAIIEAFEMDARNFVELESIVQCIHKCIRGKRFLLVLDDVWTEDQEKWENLKYPLTGEAGSRILVTTRKREVAIMMRAETRIMNLGVLSEKDSWFLFSKFALFDRDMEDCEGIEEIGTEIARKCKGLPLAIKILGSLMRFKRSKTHWEEVLDNELWKLEDVKIKLFTPLLLSYYDLPPLEKRCFSYCSIFPKDYDLDKERLIQMWMSQGYLRGKESPEKAGQDCFNNLAMRSFFQDFQKNDESNELRNDGSVGPCKMHDTVHDFAQFLTDTECCIMEINEVKEEKEQLNTVSGFSSFPSQSHCFDKKVRHSTLVLPMKAELPSSICNVAKHLRSLFILCSRNATFNFGVLLPHLTRLRTLTLSRCNISILPEEIGQLVHLRYLDLSGNRTLEELPNSLCNLCNLQTLRIFRCSRIRRLPEELGKLVNLRHLHNGHCGLLQGLPKGVGRLTCLKTLEDLVLRRNINNGYFSIGDLNKLNNLEGCISLRWCGSLDVGEAAKANLKNKKYVVSLELDFGMTFEDTRNIQDEILILEALEPHPNLSYLSISNYRGETLSTRWMSLLINLTEFHLKDCENCESLPPLGQLPSLQSLEISYMTSVKMVGAVFLGTETEDNNEMIISSIVSFPKLKNLRFSHMNQWKEWDGSAFARKNTSLRIMPSLYSLEIESCDSLEAVPDFLQSTPLQHLSIKSCLMLSDRCQNGTGKEWFKISHIPNIKINYRYVQKDNCVSHDNDGSDNSLE</sequence>
<protein>
    <submittedName>
        <fullName evidence="11">Disease resistance protein RGA3</fullName>
    </submittedName>
</protein>
<dbReference type="InterPro" id="IPR002182">
    <property type="entry name" value="NB-ARC"/>
</dbReference>
<dbReference type="Pfam" id="PF25019">
    <property type="entry name" value="LRR_R13L1-DRL21"/>
    <property type="match status" value="1"/>
</dbReference>
<reference evidence="10" key="1">
    <citation type="submission" date="2025-05" db="UniProtKB">
        <authorList>
            <consortium name="RefSeq"/>
        </authorList>
    </citation>
    <scope>NUCLEOTIDE SEQUENCE [LARGE SCALE GENOMIC DNA]</scope>
</reference>
<dbReference type="InterPro" id="IPR041118">
    <property type="entry name" value="Rx_N"/>
</dbReference>
<evidence type="ECO:0000259" key="8">
    <source>
        <dbReference type="Pfam" id="PF23559"/>
    </source>
</evidence>
<evidence type="ECO:0000259" key="7">
    <source>
        <dbReference type="Pfam" id="PF18052"/>
    </source>
</evidence>
<dbReference type="InterPro" id="IPR038005">
    <property type="entry name" value="RX-like_CC"/>
</dbReference>
<feature type="domain" description="R13L1/DRL21-like LRR repeat region" evidence="9">
    <location>
        <begin position="727"/>
        <end position="852"/>
    </location>
</feature>
<keyword evidence="1" id="KW-0433">Leucine-rich repeat</keyword>
<dbReference type="InterPro" id="IPR032675">
    <property type="entry name" value="LRR_dom_sf"/>
</dbReference>
<dbReference type="SUPFAM" id="SSF52540">
    <property type="entry name" value="P-loop containing nucleoside triphosphate hydrolases"/>
    <property type="match status" value="1"/>
</dbReference>
<evidence type="ECO:0000256" key="3">
    <source>
        <dbReference type="ARBA" id="ARBA00022741"/>
    </source>
</evidence>
<dbReference type="Gene3D" id="1.10.10.10">
    <property type="entry name" value="Winged helix-like DNA-binding domain superfamily/Winged helix DNA-binding domain"/>
    <property type="match status" value="1"/>
</dbReference>
<evidence type="ECO:0000259" key="9">
    <source>
        <dbReference type="Pfam" id="PF25019"/>
    </source>
</evidence>
<feature type="domain" description="Disease resistance protein winged helix" evidence="8">
    <location>
        <begin position="445"/>
        <end position="521"/>
    </location>
</feature>
<evidence type="ECO:0000256" key="4">
    <source>
        <dbReference type="ARBA" id="ARBA00022821"/>
    </source>
</evidence>
<dbReference type="Proteomes" id="UP001652623">
    <property type="component" value="Chromosome 1"/>
</dbReference>
<evidence type="ECO:0000313" key="11">
    <source>
        <dbReference type="RefSeq" id="XP_048319441.2"/>
    </source>
</evidence>
<dbReference type="PROSITE" id="PS51450">
    <property type="entry name" value="LRR"/>
    <property type="match status" value="1"/>
</dbReference>
<dbReference type="PANTHER" id="PTHR36766">
    <property type="entry name" value="PLANT BROAD-SPECTRUM MILDEW RESISTANCE PROTEIN RPW8"/>
    <property type="match status" value="1"/>
</dbReference>
<dbReference type="Pfam" id="PF23559">
    <property type="entry name" value="WHD_DRP"/>
    <property type="match status" value="1"/>
</dbReference>
<dbReference type="SUPFAM" id="SSF52058">
    <property type="entry name" value="L domain-like"/>
    <property type="match status" value="1"/>
</dbReference>
<dbReference type="RefSeq" id="XP_048319441.2">
    <property type="nucleotide sequence ID" value="XM_048463484.2"/>
</dbReference>
<evidence type="ECO:0000256" key="5">
    <source>
        <dbReference type="ARBA" id="ARBA00022840"/>
    </source>
</evidence>
<evidence type="ECO:0000256" key="2">
    <source>
        <dbReference type="ARBA" id="ARBA00022737"/>
    </source>
</evidence>
<dbReference type="Gene3D" id="1.20.5.4130">
    <property type="match status" value="1"/>
</dbReference>
<dbReference type="PANTHER" id="PTHR36766:SF45">
    <property type="entry name" value="NB-ARC DOMAIN-CONTAINING PROTEIN"/>
    <property type="match status" value="1"/>
</dbReference>
<feature type="domain" description="NB-ARC" evidence="6">
    <location>
        <begin position="191"/>
        <end position="358"/>
    </location>
</feature>
<organism evidence="10 11">
    <name type="scientific">Ziziphus jujuba</name>
    <name type="common">Chinese jujube</name>
    <name type="synonym">Ziziphus sativa</name>
    <dbReference type="NCBI Taxonomy" id="326968"/>
    <lineage>
        <taxon>Eukaryota</taxon>
        <taxon>Viridiplantae</taxon>
        <taxon>Streptophyta</taxon>
        <taxon>Embryophyta</taxon>
        <taxon>Tracheophyta</taxon>
        <taxon>Spermatophyta</taxon>
        <taxon>Magnoliopsida</taxon>
        <taxon>eudicotyledons</taxon>
        <taxon>Gunneridae</taxon>
        <taxon>Pentapetalae</taxon>
        <taxon>rosids</taxon>
        <taxon>fabids</taxon>
        <taxon>Rosales</taxon>
        <taxon>Rhamnaceae</taxon>
        <taxon>Paliureae</taxon>
        <taxon>Ziziphus</taxon>
    </lineage>
</organism>
<feature type="domain" description="Disease resistance N-terminal" evidence="7">
    <location>
        <begin position="5"/>
        <end position="94"/>
    </location>
</feature>
<evidence type="ECO:0000259" key="6">
    <source>
        <dbReference type="Pfam" id="PF00931"/>
    </source>
</evidence>
<dbReference type="SMART" id="SM00369">
    <property type="entry name" value="LRR_TYP"/>
    <property type="match status" value="2"/>
</dbReference>
<dbReference type="Pfam" id="PF18052">
    <property type="entry name" value="Rx_N"/>
    <property type="match status" value="1"/>
</dbReference>
<name>A0ABM3I2W0_ZIZJJ</name>
<dbReference type="InterPro" id="IPR042197">
    <property type="entry name" value="Apaf_helical"/>
</dbReference>
<dbReference type="InterPro" id="IPR056789">
    <property type="entry name" value="LRR_R13L1-DRL21"/>
</dbReference>
<dbReference type="GeneID" id="107410270"/>
<dbReference type="PRINTS" id="PR00364">
    <property type="entry name" value="DISEASERSIST"/>
</dbReference>
<evidence type="ECO:0000313" key="10">
    <source>
        <dbReference type="Proteomes" id="UP001652623"/>
    </source>
</evidence>
<dbReference type="Gene3D" id="3.40.50.300">
    <property type="entry name" value="P-loop containing nucleotide triphosphate hydrolases"/>
    <property type="match status" value="1"/>
</dbReference>
<keyword evidence="2" id="KW-0677">Repeat</keyword>
<dbReference type="Gene3D" id="3.80.10.10">
    <property type="entry name" value="Ribonuclease Inhibitor"/>
    <property type="match status" value="1"/>
</dbReference>
<dbReference type="InterPro" id="IPR036388">
    <property type="entry name" value="WH-like_DNA-bd_sf"/>
</dbReference>
<dbReference type="InterPro" id="IPR001611">
    <property type="entry name" value="Leu-rich_rpt"/>
</dbReference>
<keyword evidence="5" id="KW-0067">ATP-binding</keyword>
<dbReference type="InterPro" id="IPR003591">
    <property type="entry name" value="Leu-rich_rpt_typical-subtyp"/>
</dbReference>
<dbReference type="CDD" id="cd14798">
    <property type="entry name" value="RX-CC_like"/>
    <property type="match status" value="1"/>
</dbReference>
<evidence type="ECO:0000256" key="1">
    <source>
        <dbReference type="ARBA" id="ARBA00022614"/>
    </source>
</evidence>
<keyword evidence="3" id="KW-0547">Nucleotide-binding</keyword>
<proteinExistence type="predicted"/>
<gene>
    <name evidence="11" type="primary">LOC107410270</name>
</gene>
<keyword evidence="10" id="KW-1185">Reference proteome</keyword>
<keyword evidence="4" id="KW-0611">Plant defense</keyword>
<dbReference type="InterPro" id="IPR027417">
    <property type="entry name" value="P-loop_NTPase"/>
</dbReference>
<dbReference type="Pfam" id="PF00931">
    <property type="entry name" value="NB-ARC"/>
    <property type="match status" value="1"/>
</dbReference>
<dbReference type="InterPro" id="IPR058922">
    <property type="entry name" value="WHD_DRP"/>
</dbReference>
<accession>A0ABM3I2W0</accession>
<reference evidence="11" key="2">
    <citation type="submission" date="2025-08" db="UniProtKB">
        <authorList>
            <consortium name="RefSeq"/>
        </authorList>
    </citation>
    <scope>IDENTIFICATION</scope>
    <source>
        <tissue evidence="11">Seedling</tissue>
    </source>
</reference>
<dbReference type="Gene3D" id="1.10.8.430">
    <property type="entry name" value="Helical domain of apoptotic protease-activating factors"/>
    <property type="match status" value="1"/>
</dbReference>